<dbReference type="Gene3D" id="3.60.20.10">
    <property type="entry name" value="Glutamine Phosphoribosylpyrophosphate, subunit 1, domain 1"/>
    <property type="match status" value="1"/>
</dbReference>
<dbReference type="EMBL" id="CAADEZ010000072">
    <property type="protein sequence ID" value="VFJ49515.1"/>
    <property type="molecule type" value="Genomic_DNA"/>
</dbReference>
<protein>
    <recommendedName>
        <fullName evidence="3">asparagine synthase (glutamine-hydrolyzing)</fullName>
        <ecNumber evidence="3">6.3.5.4</ecNumber>
    </recommendedName>
</protein>
<dbReference type="EMBL" id="CAADFL010000010">
    <property type="protein sequence ID" value="VFK06079.1"/>
    <property type="molecule type" value="Genomic_DNA"/>
</dbReference>
<keyword evidence="8" id="KW-0061">Asparagine biosynthesis</keyword>
<dbReference type="AlphaFoldDB" id="A0A450SV64"/>
<evidence type="ECO:0000313" key="11">
    <source>
        <dbReference type="EMBL" id="VFJ49515.1"/>
    </source>
</evidence>
<dbReference type="SUPFAM" id="SSF56235">
    <property type="entry name" value="N-terminal nucleophile aminohydrolases (Ntn hydrolases)"/>
    <property type="match status" value="1"/>
</dbReference>
<keyword evidence="8" id="KW-0028">Amino-acid biosynthesis</keyword>
<dbReference type="InterPro" id="IPR014729">
    <property type="entry name" value="Rossmann-like_a/b/a_fold"/>
</dbReference>
<evidence type="ECO:0000313" key="13">
    <source>
        <dbReference type="EMBL" id="VFK06079.1"/>
    </source>
</evidence>
<proteinExistence type="inferred from homology"/>
<evidence type="ECO:0000313" key="12">
    <source>
        <dbReference type="EMBL" id="VFJ57855.1"/>
    </source>
</evidence>
<evidence type="ECO:0000256" key="1">
    <source>
        <dbReference type="ARBA" id="ARBA00005187"/>
    </source>
</evidence>
<evidence type="ECO:0000256" key="5">
    <source>
        <dbReference type="ARBA" id="ARBA00022840"/>
    </source>
</evidence>
<gene>
    <name evidence="11" type="ORF">BECKFM1743A_GA0114220_100724</name>
    <name evidence="13" type="ORF">BECKFM1743B_GA0114221_100104</name>
    <name evidence="12" type="ORF">BECKFM1743C_GA0114222_102101</name>
</gene>
<dbReference type="InterPro" id="IPR017932">
    <property type="entry name" value="GATase_2_dom"/>
</dbReference>
<dbReference type="GO" id="GO:0006529">
    <property type="term" value="P:asparagine biosynthetic process"/>
    <property type="evidence" value="ECO:0007669"/>
    <property type="project" value="UniProtKB-KW"/>
</dbReference>
<evidence type="ECO:0000256" key="2">
    <source>
        <dbReference type="ARBA" id="ARBA00005752"/>
    </source>
</evidence>
<evidence type="ECO:0000256" key="6">
    <source>
        <dbReference type="ARBA" id="ARBA00022962"/>
    </source>
</evidence>
<dbReference type="InterPro" id="IPR029055">
    <property type="entry name" value="Ntn_hydrolases_N"/>
</dbReference>
<feature type="active site" description="For GATase activity" evidence="8">
    <location>
        <position position="2"/>
    </location>
</feature>
<dbReference type="CDD" id="cd01991">
    <property type="entry name" value="Asn_synthase_B_C"/>
    <property type="match status" value="1"/>
</dbReference>
<evidence type="ECO:0000256" key="3">
    <source>
        <dbReference type="ARBA" id="ARBA00012737"/>
    </source>
</evidence>
<dbReference type="Pfam" id="PF13537">
    <property type="entry name" value="GATase_7"/>
    <property type="match status" value="1"/>
</dbReference>
<evidence type="ECO:0000256" key="8">
    <source>
        <dbReference type="PIRSR" id="PIRSR001589-1"/>
    </source>
</evidence>
<keyword evidence="6 8" id="KW-0315">Glutamine amidotransferase</keyword>
<name>A0A450SV64_9GAMM</name>
<feature type="binding site" evidence="9">
    <location>
        <begin position="385"/>
        <end position="386"/>
    </location>
    <ligand>
        <name>ATP</name>
        <dbReference type="ChEBI" id="CHEBI:30616"/>
    </ligand>
</feature>
<dbReference type="PROSITE" id="PS51278">
    <property type="entry name" value="GATASE_TYPE_2"/>
    <property type="match status" value="1"/>
</dbReference>
<dbReference type="EC" id="6.3.5.4" evidence="3"/>
<dbReference type="CDD" id="cd00712">
    <property type="entry name" value="AsnB"/>
    <property type="match status" value="1"/>
</dbReference>
<dbReference type="GO" id="GO:0005829">
    <property type="term" value="C:cytosol"/>
    <property type="evidence" value="ECO:0007669"/>
    <property type="project" value="TreeGrafter"/>
</dbReference>
<dbReference type="GO" id="GO:0004066">
    <property type="term" value="F:asparagine synthase (glutamine-hydrolyzing) activity"/>
    <property type="evidence" value="ECO:0007669"/>
    <property type="project" value="UniProtKB-EC"/>
</dbReference>
<comment type="pathway">
    <text evidence="1">Amino-acid biosynthesis; L-asparagine biosynthesis; L-asparagine from L-aspartate (L-Gln route): step 1/1.</text>
</comment>
<sequence>MCAIAGQLGIEVDARIGGRVAACLRHRGPDGEGRYTAPASGLALFHSRLAIQDPTPAGHQPMVDPETGAVLVFNGEIYNFRELRARLQRRGHRFRTGTDTEVLLVLYRVYGQRMLSRLNGMFAFAIWDPGPGHLFLARDGLGVKPLYYARPGTGFVFASELKALLCYPRLSRTLDTGALSSHLTYLWSPAPDTLLAGVKKLEPGMALQVRDGTVERHWRHYEIPVASSPPGPGLSGVAPSGTAPARMAPEQAARTVREAVRAAVHRQMVADVPVGAFLSGGLDSSAVVAFAREAAPHGHLPCFTMELDDGDARREGMSADLPYARRVARHLDVDLQVVGVSGREMADALPSILYHLDEPQADPAALNVLLISRLARAHGIKVLLSGAGGDDILTGYRRHLALLWERYWRWLPRGARRFVGMGARCLPNRPAALRRLGKAFRYAGLDEEARLVSYFHWLDPDTAGGLLGTDARADIRSGAAGAGFGGPLRESLRGLPADASALTRMLYLECRYFSADHNLNYTDKMSMAAGVEVRVPLLDTELVRLAFSLPDGLKQRGTVGKWVFKEAMTGLLPGEVIHRPKTGFGAPLRAWLHGPLETLLNDTLSEEALRRRGLFDPGAVRRLMARDRAGRADAGYSLFAVLCVELWCRRFLDGSSG</sequence>
<keyword evidence="4 9" id="KW-0547">Nucleotide-binding</keyword>
<dbReference type="InterPro" id="IPR033738">
    <property type="entry name" value="AsnB_N"/>
</dbReference>
<evidence type="ECO:0000259" key="10">
    <source>
        <dbReference type="PROSITE" id="PS51278"/>
    </source>
</evidence>
<reference evidence="12" key="1">
    <citation type="submission" date="2019-02" db="EMBL/GenBank/DDBJ databases">
        <authorList>
            <person name="Gruber-Vodicka R. H."/>
            <person name="Seah K. B. B."/>
        </authorList>
    </citation>
    <scope>NUCLEOTIDE SEQUENCE</scope>
    <source>
        <strain evidence="11">BECK_BZ163</strain>
        <strain evidence="13">BECK_BZ164</strain>
        <strain evidence="12">BECK_BZ165</strain>
    </source>
</reference>
<dbReference type="GO" id="GO:0005524">
    <property type="term" value="F:ATP binding"/>
    <property type="evidence" value="ECO:0007669"/>
    <property type="project" value="UniProtKB-KW"/>
</dbReference>
<evidence type="ECO:0000256" key="4">
    <source>
        <dbReference type="ARBA" id="ARBA00022741"/>
    </source>
</evidence>
<organism evidence="12">
    <name type="scientific">Candidatus Kentrum sp. FM</name>
    <dbReference type="NCBI Taxonomy" id="2126340"/>
    <lineage>
        <taxon>Bacteria</taxon>
        <taxon>Pseudomonadati</taxon>
        <taxon>Pseudomonadota</taxon>
        <taxon>Gammaproteobacteria</taxon>
        <taxon>Candidatus Kentrum</taxon>
    </lineage>
</organism>
<dbReference type="SUPFAM" id="SSF52402">
    <property type="entry name" value="Adenine nucleotide alpha hydrolases-like"/>
    <property type="match status" value="1"/>
</dbReference>
<dbReference type="InterPro" id="IPR051786">
    <property type="entry name" value="ASN_synthetase/amidase"/>
</dbReference>
<dbReference type="NCBIfam" id="TIGR01536">
    <property type="entry name" value="asn_synth_AEB"/>
    <property type="match status" value="1"/>
</dbReference>
<comment type="similarity">
    <text evidence="2">Belongs to the asparagine synthetase family.</text>
</comment>
<dbReference type="PIRSF" id="PIRSF001589">
    <property type="entry name" value="Asn_synthetase_glu-h"/>
    <property type="match status" value="1"/>
</dbReference>
<evidence type="ECO:0000256" key="9">
    <source>
        <dbReference type="PIRSR" id="PIRSR001589-2"/>
    </source>
</evidence>
<comment type="catalytic activity">
    <reaction evidence="7">
        <text>L-aspartate + L-glutamine + ATP + H2O = L-asparagine + L-glutamate + AMP + diphosphate + H(+)</text>
        <dbReference type="Rhea" id="RHEA:12228"/>
        <dbReference type="ChEBI" id="CHEBI:15377"/>
        <dbReference type="ChEBI" id="CHEBI:15378"/>
        <dbReference type="ChEBI" id="CHEBI:29985"/>
        <dbReference type="ChEBI" id="CHEBI:29991"/>
        <dbReference type="ChEBI" id="CHEBI:30616"/>
        <dbReference type="ChEBI" id="CHEBI:33019"/>
        <dbReference type="ChEBI" id="CHEBI:58048"/>
        <dbReference type="ChEBI" id="CHEBI:58359"/>
        <dbReference type="ChEBI" id="CHEBI:456215"/>
        <dbReference type="EC" id="6.3.5.4"/>
    </reaction>
</comment>
<dbReference type="PANTHER" id="PTHR43284">
    <property type="entry name" value="ASPARAGINE SYNTHETASE (GLUTAMINE-HYDROLYZING)"/>
    <property type="match status" value="1"/>
</dbReference>
<dbReference type="PANTHER" id="PTHR43284:SF1">
    <property type="entry name" value="ASPARAGINE SYNTHETASE"/>
    <property type="match status" value="1"/>
</dbReference>
<dbReference type="Gene3D" id="3.40.50.620">
    <property type="entry name" value="HUPs"/>
    <property type="match status" value="1"/>
</dbReference>
<evidence type="ECO:0000256" key="7">
    <source>
        <dbReference type="ARBA" id="ARBA00048741"/>
    </source>
</evidence>
<dbReference type="EMBL" id="CAADFA010000210">
    <property type="protein sequence ID" value="VFJ57855.1"/>
    <property type="molecule type" value="Genomic_DNA"/>
</dbReference>
<dbReference type="InterPro" id="IPR006426">
    <property type="entry name" value="Asn_synth_AEB"/>
</dbReference>
<dbReference type="Pfam" id="PF00733">
    <property type="entry name" value="Asn_synthase"/>
    <property type="match status" value="1"/>
</dbReference>
<feature type="domain" description="Glutamine amidotransferase type-2" evidence="10">
    <location>
        <begin position="2"/>
        <end position="212"/>
    </location>
</feature>
<keyword evidence="5 9" id="KW-0067">ATP-binding</keyword>
<accession>A0A450SV64</accession>
<feature type="binding site" evidence="9">
    <location>
        <position position="99"/>
    </location>
    <ligand>
        <name>L-glutamine</name>
        <dbReference type="ChEBI" id="CHEBI:58359"/>
    </ligand>
</feature>
<dbReference type="InterPro" id="IPR001962">
    <property type="entry name" value="Asn_synthase"/>
</dbReference>